<feature type="compositionally biased region" description="Basic and acidic residues" evidence="1">
    <location>
        <begin position="722"/>
        <end position="742"/>
    </location>
</feature>
<evidence type="ECO:0000256" key="1">
    <source>
        <dbReference type="SAM" id="MobiDB-lite"/>
    </source>
</evidence>
<feature type="region of interest" description="Disordered" evidence="1">
    <location>
        <begin position="240"/>
        <end position="307"/>
    </location>
</feature>
<evidence type="ECO:0000313" key="2">
    <source>
        <dbReference type="EMBL" id="RVU48233.1"/>
    </source>
</evidence>
<protein>
    <recommendedName>
        <fullName evidence="4">Tetratricopeptide repeat protein</fullName>
    </recommendedName>
</protein>
<feature type="region of interest" description="Disordered" evidence="1">
    <location>
        <begin position="368"/>
        <end position="691"/>
    </location>
</feature>
<dbReference type="EMBL" id="SADD01000001">
    <property type="protein sequence ID" value="RVU48233.1"/>
    <property type="molecule type" value="Genomic_DNA"/>
</dbReference>
<feature type="compositionally biased region" description="Low complexity" evidence="1">
    <location>
        <begin position="449"/>
        <end position="465"/>
    </location>
</feature>
<evidence type="ECO:0008006" key="4">
    <source>
        <dbReference type="Google" id="ProtNLM"/>
    </source>
</evidence>
<dbReference type="Proteomes" id="UP000282926">
    <property type="component" value="Unassembled WGS sequence"/>
</dbReference>
<feature type="region of interest" description="Disordered" evidence="1">
    <location>
        <begin position="722"/>
        <end position="764"/>
    </location>
</feature>
<feature type="compositionally biased region" description="Low complexity" evidence="1">
    <location>
        <begin position="270"/>
        <end position="285"/>
    </location>
</feature>
<sequence length="928" mass="98740">MTQAPDVEQQRGHLEKLRTCLERGDAPNALALLRLVRLCGLKDAESARLIRALSDAPSQADFNAATRWCETQLRAVAPPPGVSLFDELDLLDDFGELDDLVSMDDFEILDDVEPSAMLQLNDIDDVGEDSLNALFEFDGDDDDDGGFFEHLNVADSQSDIDWSFDALDEDDAPEGLGASPDSDEASSPALNFGDHTRRIDPSAALAQLGLTPEKYAGESSGESGDHTRQFDPEQLRALHSSPEASAPRLDDSDAFAAPSFAGPNEPTGVSRALSSSLRRAEPSSSTPSKESFFDPFDEVPAASPPENVSEGYDFALGASLSMPFDASGGCAPEDDVEIMRADIGSPQDYDFAMGASISTPIEDLLNELSEPSAPGEETIGDAVPSRGSAFNLNEPSDAELKFSFDEPSAPEDDDFAFDFGFPAPASKAPGEGEPGRRFDLDALPSSGGPSTNAPFASPSSASPDPGFSKRPTTVPARKPVSAAQASDDLDFDFDLGPGATPAPASSTHFDVADSVPGKVVEPEDDFFFPPPLNASGPGASPAPLVEPAEDDFFFPPPLNAARDASAPGAIVEPEDADFFPPPLNASGGPASTAQGTEPMRASFFGEPSSADPIARRNELPTSRNPARSTSAGTTQERPTGKMPSLERTRQRQDTPLAPQTNIAALKHAEPTPPRGTTPIPFADDAPSSGVISTRRDHVDEKEFFALADSLASESSMSSLFELSEHQRSPSHYRGEPVVREAGNEPTPAHLKPPSESPARSANPFAHDAPTGVRNRPLSEMAASSFVLEEVDGPPSEVSAEGTNFNAITAQARRLYERGEFETALEIVSDVLHQTDHAEARHLRGVLEGELERIQHDRLGSLVQVPTLNVSMGDIAGLDLDHRAGFLLSQIDGMLCFEDILDMSSMSRLETLTLLAELFAKGIIGVEPH</sequence>
<name>A0ABY0CWG7_9DELT</name>
<feature type="compositionally biased region" description="Polar residues" evidence="1">
    <location>
        <begin position="619"/>
        <end position="637"/>
    </location>
</feature>
<keyword evidence="3" id="KW-1185">Reference proteome</keyword>
<feature type="region of interest" description="Disordered" evidence="1">
    <location>
        <begin position="167"/>
        <end position="196"/>
    </location>
</feature>
<evidence type="ECO:0000313" key="3">
    <source>
        <dbReference type="Proteomes" id="UP000282926"/>
    </source>
</evidence>
<reference evidence="2 3" key="1">
    <citation type="submission" date="2019-01" db="EMBL/GenBank/DDBJ databases">
        <title>Lujinxingia litoralis gen. nov., sp. nov. and Lujinxingia sediminis gen. nov., sp. nov., new members in the order Bradymonadales, isolated from coastal sediment.</title>
        <authorList>
            <person name="Li C.-M."/>
        </authorList>
    </citation>
    <scope>NUCLEOTIDE SEQUENCE [LARGE SCALE GENOMIC DNA]</scope>
    <source>
        <strain evidence="2 3">SEH01</strain>
    </source>
</reference>
<proteinExistence type="predicted"/>
<dbReference type="RefSeq" id="WP_127779005.1">
    <property type="nucleotide sequence ID" value="NZ_SADD01000001.1"/>
</dbReference>
<organism evidence="2 3">
    <name type="scientific">Lujinxingia sediminis</name>
    <dbReference type="NCBI Taxonomy" id="2480984"/>
    <lineage>
        <taxon>Bacteria</taxon>
        <taxon>Deltaproteobacteria</taxon>
        <taxon>Bradymonadales</taxon>
        <taxon>Lujinxingiaceae</taxon>
        <taxon>Lujinxingia</taxon>
    </lineage>
</organism>
<comment type="caution">
    <text evidence="2">The sequence shown here is derived from an EMBL/GenBank/DDBJ whole genome shotgun (WGS) entry which is preliminary data.</text>
</comment>
<gene>
    <name evidence="2" type="ORF">EA187_02005</name>
</gene>
<accession>A0ABY0CWG7</accession>